<dbReference type="HOGENOM" id="CLU_2451414_0_0_14"/>
<evidence type="ECO:0000313" key="2">
    <source>
        <dbReference type="Proteomes" id="UP000008714"/>
    </source>
</evidence>
<evidence type="ECO:0000313" key="1">
    <source>
        <dbReference type="EMBL" id="ADQ90713.1"/>
    </source>
</evidence>
<dbReference type="KEGG" id="mhn:MHP168_517"/>
<gene>
    <name evidence="1" type="ordered locus">MHP168_517</name>
</gene>
<protein>
    <submittedName>
        <fullName evidence="1">Uncharacterized protein</fullName>
    </submittedName>
</protein>
<organism evidence="1 2">
    <name type="scientific">Mesomycoplasma hyopneumoniae (strain 168)</name>
    <name type="common">Mycoplasma hyopneumoniae</name>
    <dbReference type="NCBI Taxonomy" id="907287"/>
    <lineage>
        <taxon>Bacteria</taxon>
        <taxon>Bacillati</taxon>
        <taxon>Mycoplasmatota</taxon>
        <taxon>Mycoplasmoidales</taxon>
        <taxon>Metamycoplasmataceae</taxon>
        <taxon>Mesomycoplasma</taxon>
    </lineage>
</organism>
<sequence>MLIKKFFLTFSGSKWRDKPENEKLFFLKIRPPFKIKNKAKRKKIIDKVQKIQRTLSRFLTKILRSAIFSPLFSSQFLKFISKNRPIPKK</sequence>
<dbReference type="EMBL" id="CP002274">
    <property type="protein sequence ID" value="ADQ90713.1"/>
    <property type="molecule type" value="Genomic_DNA"/>
</dbReference>
<proteinExistence type="predicted"/>
<dbReference type="Proteomes" id="UP000008714">
    <property type="component" value="Chromosome"/>
</dbReference>
<name>E4QTG7_MESH1</name>
<reference evidence="1 2" key="2">
    <citation type="journal article" date="2011" name="J. Bacteriol.">
        <title>Complete genome sequence of Mycoplasma hyopneumoniae strain 168.</title>
        <authorList>
            <person name="Liu W."/>
            <person name="Feng Z."/>
            <person name="Fang L."/>
            <person name="Zhou Z."/>
            <person name="Li Q."/>
            <person name="Li S."/>
            <person name="Luo R."/>
            <person name="Wang L."/>
            <person name="Chen H."/>
            <person name="Shao G."/>
            <person name="Xiao S."/>
        </authorList>
    </citation>
    <scope>NUCLEOTIDE SEQUENCE [LARGE SCALE GENOMIC DNA]</scope>
    <source>
        <strain evidence="1 2">168</strain>
    </source>
</reference>
<accession>E4QTG7</accession>
<reference key="1">
    <citation type="submission" date="2010-10" db="EMBL/GenBank/DDBJ databases">
        <title>Complete Genome Sequence of Mycoplasma hyopneumoniae Strain 168.</title>
        <authorList>
            <person name="Liu W."/>
            <person name="Feng Z."/>
            <person name="Fang L."/>
            <person name="Li Q."/>
            <person name="Zhou Z."/>
            <person name="Li S."/>
            <person name="Luo L."/>
            <person name="Wang L."/>
            <person name="Chen H."/>
            <person name="Shao G."/>
            <person name="Xiao S."/>
        </authorList>
    </citation>
    <scope>NUCLEOTIDE SEQUENCE</scope>
    <source>
        <strain>168</strain>
    </source>
</reference>
<dbReference type="AlphaFoldDB" id="E4QTG7"/>